<keyword evidence="4" id="KW-1185">Reference proteome</keyword>
<dbReference type="Proteomes" id="UP000747542">
    <property type="component" value="Unassembled WGS sequence"/>
</dbReference>
<feature type="region of interest" description="Disordered" evidence="1">
    <location>
        <begin position="112"/>
        <end position="146"/>
    </location>
</feature>
<dbReference type="AlphaFoldDB" id="A0A8J5JIV6"/>
<feature type="compositionally biased region" description="Basic and acidic residues" evidence="1">
    <location>
        <begin position="124"/>
        <end position="135"/>
    </location>
</feature>
<sequence>MLLNQVSAYCGDSQRGAATEKVECFADLGGDKLDPNNIYTCVTPAKCCQEEGKPSCCSEKAGSVAGFEQAQLWGTLAGLILVLAIVMWYCRHDGDCCGNKKGEQGCCCCKRKDGNNDPGDEIEEVKVPPADDKTDSPPVMEQFSDI</sequence>
<evidence type="ECO:0000313" key="3">
    <source>
        <dbReference type="EMBL" id="KAG7153924.1"/>
    </source>
</evidence>
<dbReference type="EMBL" id="JAHLQT010046276">
    <property type="protein sequence ID" value="KAG7153924.1"/>
    <property type="molecule type" value="Genomic_DNA"/>
</dbReference>
<evidence type="ECO:0000256" key="2">
    <source>
        <dbReference type="SAM" id="Phobius"/>
    </source>
</evidence>
<evidence type="ECO:0000256" key="1">
    <source>
        <dbReference type="SAM" id="MobiDB-lite"/>
    </source>
</evidence>
<keyword evidence="2" id="KW-0472">Membrane</keyword>
<feature type="transmembrane region" description="Helical" evidence="2">
    <location>
        <begin position="70"/>
        <end position="90"/>
    </location>
</feature>
<proteinExistence type="predicted"/>
<name>A0A8J5JIV6_HOMAM</name>
<accession>A0A8J5JIV6</accession>
<gene>
    <name evidence="3" type="ORF">Hamer_G017749</name>
</gene>
<organism evidence="3 4">
    <name type="scientific">Homarus americanus</name>
    <name type="common">American lobster</name>
    <dbReference type="NCBI Taxonomy" id="6706"/>
    <lineage>
        <taxon>Eukaryota</taxon>
        <taxon>Metazoa</taxon>
        <taxon>Ecdysozoa</taxon>
        <taxon>Arthropoda</taxon>
        <taxon>Crustacea</taxon>
        <taxon>Multicrustacea</taxon>
        <taxon>Malacostraca</taxon>
        <taxon>Eumalacostraca</taxon>
        <taxon>Eucarida</taxon>
        <taxon>Decapoda</taxon>
        <taxon>Pleocyemata</taxon>
        <taxon>Astacidea</taxon>
        <taxon>Nephropoidea</taxon>
        <taxon>Nephropidae</taxon>
        <taxon>Homarus</taxon>
    </lineage>
</organism>
<reference evidence="3" key="1">
    <citation type="journal article" date="2021" name="Sci. Adv.">
        <title>The American lobster genome reveals insights on longevity, neural, and immune adaptations.</title>
        <authorList>
            <person name="Polinski J.M."/>
            <person name="Zimin A.V."/>
            <person name="Clark K.F."/>
            <person name="Kohn A.B."/>
            <person name="Sadowski N."/>
            <person name="Timp W."/>
            <person name="Ptitsyn A."/>
            <person name="Khanna P."/>
            <person name="Romanova D.Y."/>
            <person name="Williams P."/>
            <person name="Greenwood S.J."/>
            <person name="Moroz L.L."/>
            <person name="Walt D.R."/>
            <person name="Bodnar A.G."/>
        </authorList>
    </citation>
    <scope>NUCLEOTIDE SEQUENCE</scope>
    <source>
        <strain evidence="3">GMGI-L3</strain>
    </source>
</reference>
<evidence type="ECO:0000313" key="4">
    <source>
        <dbReference type="Proteomes" id="UP000747542"/>
    </source>
</evidence>
<keyword evidence="2" id="KW-1133">Transmembrane helix</keyword>
<protein>
    <submittedName>
        <fullName evidence="3">Uncharacterized protein</fullName>
    </submittedName>
</protein>
<comment type="caution">
    <text evidence="3">The sequence shown here is derived from an EMBL/GenBank/DDBJ whole genome shotgun (WGS) entry which is preliminary data.</text>
</comment>
<keyword evidence="2" id="KW-0812">Transmembrane</keyword>